<dbReference type="GO" id="GO:0016787">
    <property type="term" value="F:hydrolase activity"/>
    <property type="evidence" value="ECO:0007669"/>
    <property type="project" value="UniProtKB-KW"/>
</dbReference>
<evidence type="ECO:0000256" key="10">
    <source>
        <dbReference type="ARBA" id="ARBA00022741"/>
    </source>
</evidence>
<evidence type="ECO:0000256" key="25">
    <source>
        <dbReference type="SAM" id="MobiDB-lite"/>
    </source>
</evidence>
<dbReference type="PROSITE" id="PS51462">
    <property type="entry name" value="NUDIX"/>
    <property type="match status" value="1"/>
</dbReference>
<keyword evidence="14" id="KW-0067">ATP-binding</keyword>
<keyword evidence="18" id="KW-0238">DNA-binding</keyword>
<evidence type="ECO:0000256" key="19">
    <source>
        <dbReference type="ARBA" id="ARBA00023229"/>
    </source>
</evidence>
<comment type="catalytic activity">
    <reaction evidence="23">
        <text>ATP + H2O = ADP + phosphate + H(+)</text>
        <dbReference type="Rhea" id="RHEA:13065"/>
        <dbReference type="ChEBI" id="CHEBI:15377"/>
        <dbReference type="ChEBI" id="CHEBI:15378"/>
        <dbReference type="ChEBI" id="CHEBI:30616"/>
        <dbReference type="ChEBI" id="CHEBI:43474"/>
        <dbReference type="ChEBI" id="CHEBI:456216"/>
    </reaction>
</comment>
<keyword evidence="9" id="KW-0479">Metal-binding</keyword>
<accession>T1JDJ3</accession>
<keyword evidence="11" id="KW-1207">Sterol metabolism</keyword>
<reference evidence="29" key="2">
    <citation type="submission" date="2015-02" db="UniProtKB">
        <authorList>
            <consortium name="EnsemblMetazoa"/>
        </authorList>
    </citation>
    <scope>IDENTIFICATION</scope>
</reference>
<comment type="catalytic activity">
    <reaction evidence="1">
        <text>isopentenyl diphosphate = dimethylallyl diphosphate</text>
        <dbReference type="Rhea" id="RHEA:23284"/>
        <dbReference type="ChEBI" id="CHEBI:57623"/>
        <dbReference type="ChEBI" id="CHEBI:128769"/>
        <dbReference type="EC" id="5.3.3.2"/>
    </reaction>
</comment>
<dbReference type="PROSITE" id="PS50158">
    <property type="entry name" value="ZF_CCHC"/>
    <property type="match status" value="1"/>
</dbReference>
<dbReference type="CDD" id="cd22289">
    <property type="entry name" value="RecQL4_SLD2_NTD"/>
    <property type="match status" value="1"/>
</dbReference>
<dbReference type="STRING" id="126957.T1JDJ3"/>
<evidence type="ECO:0000256" key="21">
    <source>
        <dbReference type="ARBA" id="ARBA00023242"/>
    </source>
</evidence>
<dbReference type="CDD" id="cd18018">
    <property type="entry name" value="DEXHc_RecQ4-like"/>
    <property type="match status" value="1"/>
</dbReference>
<keyword evidence="16" id="KW-0752">Steroid biosynthesis</keyword>
<dbReference type="InterPro" id="IPR036875">
    <property type="entry name" value="Znf_CCHC_sf"/>
</dbReference>
<comment type="pathway">
    <text evidence="5">Isoprenoid biosynthesis; dimethylallyl diphosphate biosynthesis; dimethylallyl diphosphate from isopentenyl diphosphate: step 1/1.</text>
</comment>
<dbReference type="Gene3D" id="4.10.60.10">
    <property type="entry name" value="Zinc finger, CCHC-type"/>
    <property type="match status" value="1"/>
</dbReference>
<evidence type="ECO:0000256" key="14">
    <source>
        <dbReference type="ARBA" id="ARBA00022840"/>
    </source>
</evidence>
<evidence type="ECO:0000256" key="17">
    <source>
        <dbReference type="ARBA" id="ARBA00023098"/>
    </source>
</evidence>
<evidence type="ECO:0000256" key="4">
    <source>
        <dbReference type="ARBA" id="ARBA00004123"/>
    </source>
</evidence>
<evidence type="ECO:0000256" key="3">
    <source>
        <dbReference type="ARBA" id="ARBA00003951"/>
    </source>
</evidence>
<dbReference type="Proteomes" id="UP000014500">
    <property type="component" value="Unassembled WGS sequence"/>
</dbReference>
<dbReference type="Gene3D" id="3.40.50.300">
    <property type="entry name" value="P-loop containing nucleotide triphosphate hydrolases"/>
    <property type="match status" value="2"/>
</dbReference>
<evidence type="ECO:0000256" key="8">
    <source>
        <dbReference type="ARBA" id="ARBA00022516"/>
    </source>
</evidence>
<dbReference type="PANTHER" id="PTHR10885:SF0">
    <property type="entry name" value="ISOPENTENYL-DIPHOSPHATE DELTA-ISOMERASE"/>
    <property type="match status" value="1"/>
</dbReference>
<keyword evidence="11" id="KW-0756">Sterol biosynthesis</keyword>
<dbReference type="GO" id="GO:0003677">
    <property type="term" value="F:DNA binding"/>
    <property type="evidence" value="ECO:0007669"/>
    <property type="project" value="UniProtKB-KW"/>
</dbReference>
<dbReference type="Pfam" id="PF00293">
    <property type="entry name" value="NUDIX"/>
    <property type="match status" value="1"/>
</dbReference>
<comment type="cofactor">
    <cofactor evidence="2">
        <name>Mg(2+)</name>
        <dbReference type="ChEBI" id="CHEBI:18420"/>
    </cofactor>
</comment>
<dbReference type="InterPro" id="IPR001878">
    <property type="entry name" value="Znf_CCHC"/>
</dbReference>
<dbReference type="Pfam" id="PF11719">
    <property type="entry name" value="Drc1-Sld2"/>
    <property type="match status" value="1"/>
</dbReference>
<feature type="compositionally biased region" description="Basic and acidic residues" evidence="25">
    <location>
        <begin position="301"/>
        <end position="312"/>
    </location>
</feature>
<evidence type="ECO:0000256" key="15">
    <source>
        <dbReference type="ARBA" id="ARBA00022842"/>
    </source>
</evidence>
<dbReference type="GO" id="GO:0005634">
    <property type="term" value="C:nucleus"/>
    <property type="evidence" value="ECO:0007669"/>
    <property type="project" value="UniProtKB-SubCell"/>
</dbReference>
<dbReference type="GO" id="GO:0004452">
    <property type="term" value="F:isopentenyl-diphosphate delta-isomerase activity"/>
    <property type="evidence" value="ECO:0007669"/>
    <property type="project" value="UniProtKB-EC"/>
</dbReference>
<evidence type="ECO:0000313" key="30">
    <source>
        <dbReference type="Proteomes" id="UP000014500"/>
    </source>
</evidence>
<keyword evidence="15" id="KW-0460">Magnesium</keyword>
<evidence type="ECO:0000256" key="24">
    <source>
        <dbReference type="PROSITE-ProRule" id="PRU00047"/>
    </source>
</evidence>
<protein>
    <submittedName>
        <fullName evidence="29">Uncharacterized protein</fullName>
    </submittedName>
</protein>
<comment type="similarity">
    <text evidence="7">Belongs to the IPP isomerase type 1 family.</text>
</comment>
<dbReference type="GO" id="GO:0006260">
    <property type="term" value="P:DNA replication"/>
    <property type="evidence" value="ECO:0007669"/>
    <property type="project" value="InterPro"/>
</dbReference>
<dbReference type="GO" id="GO:0008270">
    <property type="term" value="F:zinc ion binding"/>
    <property type="evidence" value="ECO:0007669"/>
    <property type="project" value="UniProtKB-KW"/>
</dbReference>
<feature type="domain" description="Nudix hydrolase" evidence="28">
    <location>
        <begin position="1353"/>
        <end position="1500"/>
    </location>
</feature>
<dbReference type="InterPro" id="IPR000086">
    <property type="entry name" value="NUDIX_hydrolase_dom"/>
</dbReference>
<evidence type="ECO:0000256" key="2">
    <source>
        <dbReference type="ARBA" id="ARBA00001946"/>
    </source>
</evidence>
<dbReference type="SMART" id="SM00487">
    <property type="entry name" value="DEXDc"/>
    <property type="match status" value="1"/>
</dbReference>
<keyword evidence="8" id="KW-0444">Lipid biosynthesis</keyword>
<dbReference type="SMART" id="SM00343">
    <property type="entry name" value="ZnF_C2HC"/>
    <property type="match status" value="1"/>
</dbReference>
<comment type="function">
    <text evidence="3">Catalyzes the 1,3-allylic rearrangement of the homoallylic substrate isopentenyl (IPP) to its highly electrophilic allylic isomer, dimethylallyl diphosphate (DMAPP).</text>
</comment>
<sequence>MVEEKGVVKLWATSGGIMTQYLNRKGVDGINQIDFLRFYLLQQIKRHFEGLFTINVEVIPKLEPKEKKNYLHISSLPIDGECYKNALKGDFVGDGCRPFASTKSKGGIFRCCDEMNSGPSLQDIKLELKIWENEFVKCNLRKANAEDIKLAPQKIKDAYKLYWKVKKSAESGSSWGSHFNKNKEAKNTSDNDGKHCDLNKFCEKIKKIPLTKKMPVLSVKQVLNVPRLNREIEINSSKTFSLDSGFKIDDSNKKKSLNFKRVNAASVHSLSFRVKTVNNDWLNRCNINPESDSEGNLNIREPNEETTDKLNEDTGDKQFTFVERSEKTDVKQYNSIESFEKTGEQFNFIEANEITGDKQFDFIESSDNPHSEVIKSYPELSGRQKQNAELFFEASPININIDVPETNTNGRKRVLRDFSPTNREKTKKIKQEDGISLKNEKIIESPELSGRRKQNADSFSEMSSINIDVPKANTNGRKRVSRDFSPTNREKTKNTRQEDGISLKNEKKIDLLEKKMKSNSVNDNFVRIDIKHKKFHRGKRAFSAVKYKRKKWAMKQKFKDDLGDESECFRCGQTGHWIKNCPLNGGRSKKDIERREDKIEDENEETSAFLTLEEAAALATGIKPKNTTENCVKVQVFSTVKEDLKPRTIEKESQIDDFIEQNEVSDTRLVEPLCEMNENGDISKTPKLVFDTLKKFGYDRFRPGQEETIMRILSGLSTLLVLSTGAGKSLCYQLPAYLYAQKSNCITLVISPLVSLMEDQVTGLPSCLKAVCLHTNLTTTQRKKSLDAISSGKVHIILISPEMAVGGRTGFSLPADLPPIAFACIDEAHCVSEWSHNFRPSYLRLNKVLRERFKVKCILALTATATSKTAGSVAAHLGIHDDTSGIIRGNIIPPNLCLSASRDDNKDEALINLLKGDRFSSSDSILVYCTRREQTERLATGGDLMELRRHIYANDVDRSSLRKLVCDVFPPCKCEQNETVSCCKHEVALPIEELIQKLDLKEENISTLLCYLELSPEKWIEILNPVYSWCKIFCYDGPKQLKTTSNKCPPLAAAIALDVQNGLNHDKSSSIEFPIVSVASRMGWDSGIVKREVKGLEWNQVNGKFRKSEIMTEFSKLAFHFKAPGNFSGDEMDRVLDYLNSYVVNQKKTELQQLESSYKAFYTVSKPRYWSCSDSYDREKSDQLKEFLKDYFDGRPITDEESISVPKLDVEKQMNNVLSDIRAFLGIYSDQSFTGRSVARIFCGIDSPCFPAPVWGRVRRFWRTWKNTSIRTVTQNKKEIRLLGSSLKNYFLVLRQQMNCKNTAIEMNHLSCVDSKQLQLLKEPCILVDSTDKVIKVETKENCHLMKNIKQGMLHRAFSVFLFNSNGDLLLQQRADVKITFPGYFTNTCCSHPLYTKEEMDEKDGMGVKRAARRRLYQELGISKDEISLDDFHFITRIHYLGPYNEIWGEHEIDHILFIQKNVQLDINLNEVKNYVYISKDQILDYLGSVKAPLTPWFELVLNNFLFHWWDNLDSIAKIKDESTIHHMNLKIWTN</sequence>
<evidence type="ECO:0000259" key="28">
    <source>
        <dbReference type="PROSITE" id="PS51462"/>
    </source>
</evidence>
<keyword evidence="17" id="KW-0443">Lipid metabolism</keyword>
<dbReference type="PhylomeDB" id="T1JDJ3"/>
<dbReference type="GO" id="GO:0006695">
    <property type="term" value="P:cholesterol biosynthetic process"/>
    <property type="evidence" value="ECO:0007669"/>
    <property type="project" value="UniProtKB-KW"/>
</dbReference>
<evidence type="ECO:0000256" key="16">
    <source>
        <dbReference type="ARBA" id="ARBA00022955"/>
    </source>
</evidence>
<dbReference type="UniPathway" id="UPA00059">
    <property type="reaction ID" value="UER00104"/>
</dbReference>
<dbReference type="InterPro" id="IPR015797">
    <property type="entry name" value="NUDIX_hydrolase-like_dom_sf"/>
</dbReference>
<reference evidence="30" key="1">
    <citation type="submission" date="2011-05" db="EMBL/GenBank/DDBJ databases">
        <authorList>
            <person name="Richards S.R."/>
            <person name="Qu J."/>
            <person name="Jiang H."/>
            <person name="Jhangiani S.N."/>
            <person name="Agravi P."/>
            <person name="Goodspeed R."/>
            <person name="Gross S."/>
            <person name="Mandapat C."/>
            <person name="Jackson L."/>
            <person name="Mathew T."/>
            <person name="Pu L."/>
            <person name="Thornton R."/>
            <person name="Saada N."/>
            <person name="Wilczek-Boney K.B."/>
            <person name="Lee S."/>
            <person name="Kovar C."/>
            <person name="Wu Y."/>
            <person name="Scherer S.E."/>
            <person name="Worley K.C."/>
            <person name="Muzny D.M."/>
            <person name="Gibbs R."/>
        </authorList>
    </citation>
    <scope>NUCLEOTIDE SEQUENCE</scope>
    <source>
        <strain evidence="30">Brora</strain>
    </source>
</reference>
<dbReference type="GO" id="GO:0005524">
    <property type="term" value="F:ATP binding"/>
    <property type="evidence" value="ECO:0007669"/>
    <property type="project" value="UniProtKB-KW"/>
</dbReference>
<dbReference type="CDD" id="cd02885">
    <property type="entry name" value="NUDIX_IPP_Isomerase"/>
    <property type="match status" value="1"/>
</dbReference>
<dbReference type="GO" id="GO:0005737">
    <property type="term" value="C:cytoplasm"/>
    <property type="evidence" value="ECO:0007669"/>
    <property type="project" value="TreeGrafter"/>
</dbReference>
<feature type="region of interest" description="Disordered" evidence="25">
    <location>
        <begin position="445"/>
        <end position="498"/>
    </location>
</feature>
<evidence type="ECO:0000259" key="27">
    <source>
        <dbReference type="PROSITE" id="PS51192"/>
    </source>
</evidence>
<evidence type="ECO:0000256" key="13">
    <source>
        <dbReference type="ARBA" id="ARBA00022806"/>
    </source>
</evidence>
<comment type="subcellular location">
    <subcellularLocation>
        <location evidence="4">Nucleus</location>
    </subcellularLocation>
</comment>
<dbReference type="FunFam" id="3.40.50.300:FF:000772">
    <property type="entry name" value="ATP-dependent DNA helicase Q4"/>
    <property type="match status" value="1"/>
</dbReference>
<dbReference type="GO" id="GO:0043138">
    <property type="term" value="F:3'-5' DNA helicase activity"/>
    <property type="evidence" value="ECO:0007669"/>
    <property type="project" value="UniProtKB-EC"/>
</dbReference>
<dbReference type="EnsemblMetazoa" id="SMAR011875-RA">
    <property type="protein sequence ID" value="SMAR011875-PA"/>
    <property type="gene ID" value="SMAR011875"/>
</dbReference>
<dbReference type="eggNOG" id="KOG0142">
    <property type="taxonomic scope" value="Eukaryota"/>
</dbReference>
<evidence type="ECO:0000256" key="20">
    <source>
        <dbReference type="ARBA" id="ARBA00023235"/>
    </source>
</evidence>
<dbReference type="GO" id="GO:0009240">
    <property type="term" value="P:isopentenyl diphosphate biosynthetic process"/>
    <property type="evidence" value="ECO:0007669"/>
    <property type="project" value="TreeGrafter"/>
</dbReference>
<dbReference type="Pfam" id="PF00098">
    <property type="entry name" value="zf-CCHC"/>
    <property type="match status" value="1"/>
</dbReference>
<feature type="region of interest" description="Disordered" evidence="25">
    <location>
        <begin position="291"/>
        <end position="312"/>
    </location>
</feature>
<dbReference type="EMBL" id="JH432107">
    <property type="status" value="NOT_ANNOTATED_CDS"/>
    <property type="molecule type" value="Genomic_DNA"/>
</dbReference>
<keyword evidence="11" id="KW-0753">Steroid metabolism</keyword>
<dbReference type="eggNOG" id="KOG0351">
    <property type="taxonomic scope" value="Eukaryota"/>
</dbReference>
<dbReference type="SUPFAM" id="SSF52540">
    <property type="entry name" value="P-loop containing nucleoside triphosphate hydrolases"/>
    <property type="match status" value="1"/>
</dbReference>
<keyword evidence="13" id="KW-0347">Helicase</keyword>
<keyword evidence="19" id="KW-0414">Isoprene biosynthesis</keyword>
<proteinExistence type="inferred from homology"/>
<evidence type="ECO:0000256" key="11">
    <source>
        <dbReference type="ARBA" id="ARBA00022778"/>
    </source>
</evidence>
<evidence type="ECO:0000259" key="26">
    <source>
        <dbReference type="PROSITE" id="PS50158"/>
    </source>
</evidence>
<dbReference type="GO" id="GO:0050992">
    <property type="term" value="P:dimethylallyl diphosphate biosynthetic process"/>
    <property type="evidence" value="ECO:0007669"/>
    <property type="project" value="UniProtKB-UniPathway"/>
</dbReference>
<dbReference type="Pfam" id="PF00270">
    <property type="entry name" value="DEAD"/>
    <property type="match status" value="1"/>
</dbReference>
<evidence type="ECO:0000256" key="5">
    <source>
        <dbReference type="ARBA" id="ARBA00004826"/>
    </source>
</evidence>
<evidence type="ECO:0000313" key="29">
    <source>
        <dbReference type="EnsemblMetazoa" id="SMAR011875-PA"/>
    </source>
</evidence>
<keyword evidence="11" id="KW-0153">Cholesterol metabolism</keyword>
<keyword evidence="24" id="KW-0863">Zinc-finger</keyword>
<evidence type="ECO:0000256" key="1">
    <source>
        <dbReference type="ARBA" id="ARBA00000374"/>
    </source>
</evidence>
<name>T1JDJ3_STRMM</name>
<evidence type="ECO:0000256" key="7">
    <source>
        <dbReference type="ARBA" id="ARBA00007579"/>
    </source>
</evidence>
<keyword evidence="10" id="KW-0547">Nucleotide-binding</keyword>
<dbReference type="Gene3D" id="1.10.10.1460">
    <property type="match status" value="1"/>
</dbReference>
<dbReference type="InterPro" id="IPR014001">
    <property type="entry name" value="Helicase_ATP-bd"/>
</dbReference>
<comment type="catalytic activity">
    <reaction evidence="22">
        <text>Couples ATP hydrolysis with the unwinding of duplex DNA by translocating in the 3'-5' direction.</text>
        <dbReference type="EC" id="5.6.2.4"/>
    </reaction>
</comment>
<keyword evidence="12" id="KW-0378">Hydrolase</keyword>
<evidence type="ECO:0000256" key="6">
    <source>
        <dbReference type="ARBA" id="ARBA00005446"/>
    </source>
</evidence>
<dbReference type="PANTHER" id="PTHR10885">
    <property type="entry name" value="ISOPENTENYL-DIPHOSPHATE DELTA-ISOMERASE"/>
    <property type="match status" value="1"/>
</dbReference>
<evidence type="ECO:0000256" key="9">
    <source>
        <dbReference type="ARBA" id="ARBA00022723"/>
    </source>
</evidence>
<dbReference type="InterPro" id="IPR011876">
    <property type="entry name" value="IsopentenylPP_isomerase_typ1"/>
</dbReference>
<feature type="domain" description="CCHC-type" evidence="26">
    <location>
        <begin position="568"/>
        <end position="582"/>
    </location>
</feature>
<feature type="compositionally biased region" description="Basic and acidic residues" evidence="25">
    <location>
        <begin position="488"/>
        <end position="498"/>
    </location>
</feature>
<dbReference type="Gene3D" id="3.90.79.10">
    <property type="entry name" value="Nucleoside Triphosphate Pyrophosphohydrolase"/>
    <property type="match status" value="1"/>
</dbReference>
<dbReference type="FunFam" id="3.90.79.10:FF:000012">
    <property type="entry name" value="Isopentenyl-diphosphate Delta-isomerase 1"/>
    <property type="match status" value="1"/>
</dbReference>
<feature type="compositionally biased region" description="Polar residues" evidence="25">
    <location>
        <begin position="456"/>
        <end position="466"/>
    </location>
</feature>
<dbReference type="InterPro" id="IPR011545">
    <property type="entry name" value="DEAD/DEAH_box_helicase_dom"/>
</dbReference>
<dbReference type="NCBIfam" id="TIGR02150">
    <property type="entry name" value="IPP_isom_1"/>
    <property type="match status" value="1"/>
</dbReference>
<evidence type="ECO:0000256" key="22">
    <source>
        <dbReference type="ARBA" id="ARBA00034617"/>
    </source>
</evidence>
<keyword evidence="11" id="KW-0152">Cholesterol biosynthesis</keyword>
<keyword evidence="21" id="KW-0539">Nucleus</keyword>
<dbReference type="PROSITE" id="PS51192">
    <property type="entry name" value="HELICASE_ATP_BIND_1"/>
    <property type="match status" value="1"/>
</dbReference>
<evidence type="ECO:0000256" key="12">
    <source>
        <dbReference type="ARBA" id="ARBA00022801"/>
    </source>
</evidence>
<organism evidence="29 30">
    <name type="scientific">Strigamia maritima</name>
    <name type="common">European centipede</name>
    <name type="synonym">Geophilus maritimus</name>
    <dbReference type="NCBI Taxonomy" id="126957"/>
    <lineage>
        <taxon>Eukaryota</taxon>
        <taxon>Metazoa</taxon>
        <taxon>Ecdysozoa</taxon>
        <taxon>Arthropoda</taxon>
        <taxon>Myriapoda</taxon>
        <taxon>Chilopoda</taxon>
        <taxon>Pleurostigmophora</taxon>
        <taxon>Geophilomorpha</taxon>
        <taxon>Linotaeniidae</taxon>
        <taxon>Strigamia</taxon>
    </lineage>
</organism>
<keyword evidence="20" id="KW-0413">Isomerase</keyword>
<evidence type="ECO:0000256" key="18">
    <source>
        <dbReference type="ARBA" id="ARBA00023125"/>
    </source>
</evidence>
<keyword evidence="30" id="KW-1185">Reference proteome</keyword>
<dbReference type="InterPro" id="IPR027417">
    <property type="entry name" value="P-loop_NTPase"/>
</dbReference>
<dbReference type="SUPFAM" id="SSF57756">
    <property type="entry name" value="Retrovirus zinc finger-like domains"/>
    <property type="match status" value="1"/>
</dbReference>
<evidence type="ECO:0000256" key="23">
    <source>
        <dbReference type="ARBA" id="ARBA00049360"/>
    </source>
</evidence>
<dbReference type="SUPFAM" id="SSF55811">
    <property type="entry name" value="Nudix"/>
    <property type="match status" value="1"/>
</dbReference>
<keyword evidence="24" id="KW-0862">Zinc</keyword>
<feature type="domain" description="Helicase ATP-binding" evidence="27">
    <location>
        <begin position="709"/>
        <end position="883"/>
    </location>
</feature>
<dbReference type="InterPro" id="IPR021110">
    <property type="entry name" value="DNA_rep_checkpnt_protein"/>
</dbReference>
<dbReference type="HOGENOM" id="CLU_001103_10_1_1"/>
<comment type="similarity">
    <text evidence="6">Belongs to the helicase family. RecQ subfamily.</text>
</comment>